<proteinExistence type="predicted"/>
<organism evidence="2 3">
    <name type="scientific">Paramecium sonneborni</name>
    <dbReference type="NCBI Taxonomy" id="65129"/>
    <lineage>
        <taxon>Eukaryota</taxon>
        <taxon>Sar</taxon>
        <taxon>Alveolata</taxon>
        <taxon>Ciliophora</taxon>
        <taxon>Intramacronucleata</taxon>
        <taxon>Oligohymenophorea</taxon>
        <taxon>Peniculida</taxon>
        <taxon>Parameciidae</taxon>
        <taxon>Paramecium</taxon>
    </lineage>
</organism>
<evidence type="ECO:0000256" key="1">
    <source>
        <dbReference type="ARBA" id="ARBA00022737"/>
    </source>
</evidence>
<name>A0A8S1RS43_9CILI</name>
<sequence>MNYRVNQVVPELEHRSFLDKSGGNQGRKSEIEIQIEKKIERARKRLESLSPIEFLIEIIKREQKNDVQRIVEKYMERYWQANPDSRIFSLDQFLCLPNCKCFKKILNIITSFEVKGFKKSFQIKDDFQICRFYGSVYFQNNDNNSIQYEMINLKILKILPDILGNKEVFLQIQEIAFSKDNEYNKQQIIKEILTIENIENILRKYDPQKNNLENNFLDWLIYFIQYVDFESLKNFVDENTKFIEQNDYNYDIWRGQSCEYGFQTTQEELYIGQFFQNKYHGSGRLWQDFSKQNKTKSEQFFDGEKIEDKFKFVNQNENKKKFGINQNVQIIPKDVDNQEKGEFVKRVKDKYEYAGQFLNKKFDGNGIINFENGNKYKGQWKDGLMDGMGQFIWVNGEEYIGQYVKGKKHGFGKYQYLNKIYLGFFRNGFQDGIGLIKKGNGQYFETEWHNGKLDI</sequence>
<keyword evidence="3" id="KW-1185">Reference proteome</keyword>
<keyword evidence="1" id="KW-0677">Repeat</keyword>
<dbReference type="PANTHER" id="PTHR23084">
    <property type="entry name" value="PHOSPHATIDYLINOSITOL-4-PHOSPHATE 5-KINASE RELATED"/>
    <property type="match status" value="1"/>
</dbReference>
<dbReference type="InterPro" id="IPR003409">
    <property type="entry name" value="MORN"/>
</dbReference>
<dbReference type="AlphaFoldDB" id="A0A8S1RS43"/>
<dbReference type="PANTHER" id="PTHR23084:SF263">
    <property type="entry name" value="MORN REPEAT-CONTAINING PROTEIN 1"/>
    <property type="match status" value="1"/>
</dbReference>
<evidence type="ECO:0000313" key="2">
    <source>
        <dbReference type="EMBL" id="CAD8130656.1"/>
    </source>
</evidence>
<protein>
    <submittedName>
        <fullName evidence="2">Uncharacterized protein</fullName>
    </submittedName>
</protein>
<dbReference type="SMART" id="SM00698">
    <property type="entry name" value="MORN"/>
    <property type="match status" value="5"/>
</dbReference>
<dbReference type="OrthoDB" id="309108at2759"/>
<dbReference type="Pfam" id="PF02493">
    <property type="entry name" value="MORN"/>
    <property type="match status" value="5"/>
</dbReference>
<dbReference type="EMBL" id="CAJJDN010000312">
    <property type="protein sequence ID" value="CAD8130656.1"/>
    <property type="molecule type" value="Genomic_DNA"/>
</dbReference>
<reference evidence="2" key="1">
    <citation type="submission" date="2021-01" db="EMBL/GenBank/DDBJ databases">
        <authorList>
            <consortium name="Genoscope - CEA"/>
            <person name="William W."/>
        </authorList>
    </citation>
    <scope>NUCLEOTIDE SEQUENCE</scope>
</reference>
<accession>A0A8S1RS43</accession>
<comment type="caution">
    <text evidence="2">The sequence shown here is derived from an EMBL/GenBank/DDBJ whole genome shotgun (WGS) entry which is preliminary data.</text>
</comment>
<gene>
    <name evidence="2" type="ORF">PSON_ATCC_30995.1.T3120006</name>
</gene>
<evidence type="ECO:0000313" key="3">
    <source>
        <dbReference type="Proteomes" id="UP000692954"/>
    </source>
</evidence>
<dbReference type="Proteomes" id="UP000692954">
    <property type="component" value="Unassembled WGS sequence"/>
</dbReference>